<evidence type="ECO:0000313" key="6">
    <source>
        <dbReference type="Proteomes" id="UP000594638"/>
    </source>
</evidence>
<dbReference type="GO" id="GO:0003700">
    <property type="term" value="F:DNA-binding transcription factor activity"/>
    <property type="evidence" value="ECO:0007669"/>
    <property type="project" value="TreeGrafter"/>
</dbReference>
<evidence type="ECO:0000256" key="2">
    <source>
        <dbReference type="ARBA" id="ARBA00022771"/>
    </source>
</evidence>
<keyword evidence="1" id="KW-0479">Metal-binding</keyword>
<dbReference type="PANTHER" id="PTHR31948:SF157">
    <property type="entry name" value="ZINC-FINGER HOMEODOMAIN PROTEIN 1"/>
    <property type="match status" value="1"/>
</dbReference>
<dbReference type="Proteomes" id="UP000594638">
    <property type="component" value="Unassembled WGS sequence"/>
</dbReference>
<dbReference type="GO" id="GO:0050793">
    <property type="term" value="P:regulation of developmental process"/>
    <property type="evidence" value="ECO:0007669"/>
    <property type="project" value="TreeGrafter"/>
</dbReference>
<proteinExistence type="predicted"/>
<evidence type="ECO:0000256" key="3">
    <source>
        <dbReference type="ARBA" id="ARBA00022833"/>
    </source>
</evidence>
<dbReference type="InterPro" id="IPR006456">
    <property type="entry name" value="ZF_HD_homeobox_Cys/His_dimer"/>
</dbReference>
<dbReference type="GO" id="GO:0005634">
    <property type="term" value="C:nucleus"/>
    <property type="evidence" value="ECO:0007669"/>
    <property type="project" value="TreeGrafter"/>
</dbReference>
<reference evidence="5 6" key="1">
    <citation type="submission" date="2019-12" db="EMBL/GenBank/DDBJ databases">
        <authorList>
            <person name="Alioto T."/>
            <person name="Alioto T."/>
            <person name="Gomez Garrido J."/>
        </authorList>
    </citation>
    <scope>NUCLEOTIDE SEQUENCE [LARGE SCALE GENOMIC DNA]</scope>
</reference>
<dbReference type="NCBIfam" id="TIGR01566">
    <property type="entry name" value="ZF_HD_prot_N"/>
    <property type="match status" value="1"/>
</dbReference>
<dbReference type="Pfam" id="PF04770">
    <property type="entry name" value="ZF-HD_dimer"/>
    <property type="match status" value="1"/>
</dbReference>
<dbReference type="Gramene" id="OE9A059814T1">
    <property type="protein sequence ID" value="OE9A059814C1"/>
    <property type="gene ID" value="OE9A059814"/>
</dbReference>
<evidence type="ECO:0000259" key="4">
    <source>
        <dbReference type="PROSITE" id="PS51523"/>
    </source>
</evidence>
<sequence length="225" mass="24897">MPNPAETSLRKPRYKQCLKNHAVGIGSHAVVGCTDFMATGVDGSLDALKCAACNCHRKETKGAVGFSFHHHQNQQQQLLLTHHPHGHFSYISPSGYLHVAHPRQQRPTLALLSTLDGGARSGSRDELENYYSNTSSSAGKKRFRYETMNGHLGKKIGTLFYISRLIGPDQNSGEKGSNSRSERNEDHLVWDHSLTKHCSVQLQIITAARKAKALSRLSSCRQILV</sequence>
<dbReference type="PANTHER" id="PTHR31948">
    <property type="entry name" value="ZINC-FINGER HOMEODOMAIN PROTEIN 2"/>
    <property type="match status" value="1"/>
</dbReference>
<gene>
    <name evidence="5" type="ORF">OLEA9_A059814</name>
</gene>
<organism evidence="5 6">
    <name type="scientific">Olea europaea subsp. europaea</name>
    <dbReference type="NCBI Taxonomy" id="158383"/>
    <lineage>
        <taxon>Eukaryota</taxon>
        <taxon>Viridiplantae</taxon>
        <taxon>Streptophyta</taxon>
        <taxon>Embryophyta</taxon>
        <taxon>Tracheophyta</taxon>
        <taxon>Spermatophyta</taxon>
        <taxon>Magnoliopsida</taxon>
        <taxon>eudicotyledons</taxon>
        <taxon>Gunneridae</taxon>
        <taxon>Pentapetalae</taxon>
        <taxon>asterids</taxon>
        <taxon>lamiids</taxon>
        <taxon>Lamiales</taxon>
        <taxon>Oleaceae</taxon>
        <taxon>Oleeae</taxon>
        <taxon>Olea</taxon>
    </lineage>
</organism>
<accession>A0A8S0SR95</accession>
<dbReference type="PROSITE" id="PS51523">
    <property type="entry name" value="ZF_HD_DIMER"/>
    <property type="match status" value="1"/>
</dbReference>
<keyword evidence="2" id="KW-0863">Zinc-finger</keyword>
<feature type="domain" description="ZF-HD dimerization-type" evidence="4">
    <location>
        <begin position="14"/>
        <end position="63"/>
    </location>
</feature>
<dbReference type="EMBL" id="CACTIH010005469">
    <property type="protein sequence ID" value="CAA2994199.1"/>
    <property type="molecule type" value="Genomic_DNA"/>
</dbReference>
<keyword evidence="6" id="KW-1185">Reference proteome</keyword>
<dbReference type="OrthoDB" id="1921929at2759"/>
<name>A0A8S0SR95_OLEEU</name>
<keyword evidence="3" id="KW-0862">Zinc</keyword>
<dbReference type="GO" id="GO:0000976">
    <property type="term" value="F:transcription cis-regulatory region binding"/>
    <property type="evidence" value="ECO:0007669"/>
    <property type="project" value="TreeGrafter"/>
</dbReference>
<evidence type="ECO:0000256" key="1">
    <source>
        <dbReference type="ARBA" id="ARBA00022723"/>
    </source>
</evidence>
<comment type="caution">
    <text evidence="5">The sequence shown here is derived from an EMBL/GenBank/DDBJ whole genome shotgun (WGS) entry which is preliminary data.</text>
</comment>
<dbReference type="AlphaFoldDB" id="A0A8S0SR95"/>
<evidence type="ECO:0000313" key="5">
    <source>
        <dbReference type="EMBL" id="CAA2994199.1"/>
    </source>
</evidence>
<protein>
    <recommendedName>
        <fullName evidence="4">ZF-HD dimerization-type domain-containing protein</fullName>
    </recommendedName>
</protein>
<dbReference type="GO" id="GO:0008270">
    <property type="term" value="F:zinc ion binding"/>
    <property type="evidence" value="ECO:0007669"/>
    <property type="project" value="UniProtKB-KW"/>
</dbReference>